<feature type="region of interest" description="Disordered" evidence="4">
    <location>
        <begin position="429"/>
        <end position="501"/>
    </location>
</feature>
<keyword evidence="9" id="KW-1185">Reference proteome</keyword>
<dbReference type="InterPro" id="IPR051310">
    <property type="entry name" value="MCP_chemotaxis"/>
</dbReference>
<dbReference type="Gene3D" id="1.10.287.950">
    <property type="entry name" value="Methyl-accepting chemotaxis protein"/>
    <property type="match status" value="1"/>
</dbReference>
<dbReference type="PROSITE" id="PS50111">
    <property type="entry name" value="CHEMOTAXIS_TRANSDUC_2"/>
    <property type="match status" value="1"/>
</dbReference>
<evidence type="ECO:0000256" key="3">
    <source>
        <dbReference type="PROSITE-ProRule" id="PRU00284"/>
    </source>
</evidence>
<evidence type="ECO:0000259" key="6">
    <source>
        <dbReference type="PROSITE" id="PS50111"/>
    </source>
</evidence>
<keyword evidence="5" id="KW-0472">Membrane</keyword>
<dbReference type="Pfam" id="PF00015">
    <property type="entry name" value="MCPsignal"/>
    <property type="match status" value="1"/>
</dbReference>
<reference evidence="8 9" key="1">
    <citation type="submission" date="2020-06" db="EMBL/GenBank/DDBJ databases">
        <title>Synonyms of Asaia species.</title>
        <authorList>
            <person name="Sombolestani A."/>
        </authorList>
    </citation>
    <scope>NUCLEOTIDE SEQUENCE [LARGE SCALE GENOMIC DNA]</scope>
    <source>
        <strain evidence="8 9">LMG 27047</strain>
    </source>
</reference>
<evidence type="ECO:0000259" key="7">
    <source>
        <dbReference type="PROSITE" id="PS50885"/>
    </source>
</evidence>
<evidence type="ECO:0000256" key="4">
    <source>
        <dbReference type="SAM" id="MobiDB-lite"/>
    </source>
</evidence>
<proteinExistence type="inferred from homology"/>
<comment type="caution">
    <text evidence="8">The sequence shown here is derived from an EMBL/GenBank/DDBJ whole genome shotgun (WGS) entry which is preliminary data.</text>
</comment>
<dbReference type="CDD" id="cd11386">
    <property type="entry name" value="MCP_signal"/>
    <property type="match status" value="1"/>
</dbReference>
<dbReference type="InterPro" id="IPR003660">
    <property type="entry name" value="HAMP_dom"/>
</dbReference>
<accession>A0ABX2P5Z5</accession>
<feature type="domain" description="HAMP" evidence="7">
    <location>
        <begin position="129"/>
        <end position="182"/>
    </location>
</feature>
<dbReference type="SUPFAM" id="SSF58104">
    <property type="entry name" value="Methyl-accepting chemotaxis protein (MCP) signaling domain"/>
    <property type="match status" value="1"/>
</dbReference>
<name>A0ABX2P5Z5_9PROT</name>
<organism evidence="8 9">
    <name type="scientific">Asaia spathodeae</name>
    <dbReference type="NCBI Taxonomy" id="657016"/>
    <lineage>
        <taxon>Bacteria</taxon>
        <taxon>Pseudomonadati</taxon>
        <taxon>Pseudomonadota</taxon>
        <taxon>Alphaproteobacteria</taxon>
        <taxon>Acetobacterales</taxon>
        <taxon>Acetobacteraceae</taxon>
        <taxon>Asaia</taxon>
    </lineage>
</organism>
<dbReference type="RefSeq" id="WP_267312183.1">
    <property type="nucleotide sequence ID" value="NZ_JABXXV010000005.1"/>
</dbReference>
<evidence type="ECO:0000256" key="1">
    <source>
        <dbReference type="ARBA" id="ARBA00022500"/>
    </source>
</evidence>
<dbReference type="PROSITE" id="PS50885">
    <property type="entry name" value="HAMP"/>
    <property type="match status" value="1"/>
</dbReference>
<feature type="domain" description="Methyl-accepting transducer" evidence="6">
    <location>
        <begin position="187"/>
        <end position="416"/>
    </location>
</feature>
<evidence type="ECO:0000256" key="2">
    <source>
        <dbReference type="ARBA" id="ARBA00029447"/>
    </source>
</evidence>
<keyword evidence="1" id="KW-0145">Chemotaxis</keyword>
<dbReference type="SMART" id="SM00283">
    <property type="entry name" value="MA"/>
    <property type="match status" value="1"/>
</dbReference>
<dbReference type="PANTHER" id="PTHR43531">
    <property type="entry name" value="PROTEIN ICFG"/>
    <property type="match status" value="1"/>
</dbReference>
<feature type="compositionally biased region" description="Polar residues" evidence="4">
    <location>
        <begin position="490"/>
        <end position="501"/>
    </location>
</feature>
<evidence type="ECO:0000313" key="8">
    <source>
        <dbReference type="EMBL" id="NVN47266.1"/>
    </source>
</evidence>
<dbReference type="EMBL" id="JABXXV010000005">
    <property type="protein sequence ID" value="NVN47266.1"/>
    <property type="molecule type" value="Genomic_DNA"/>
</dbReference>
<feature type="transmembrane region" description="Helical" evidence="5">
    <location>
        <begin position="27"/>
        <end position="50"/>
    </location>
</feature>
<keyword evidence="5" id="KW-0812">Transmembrane</keyword>
<dbReference type="PANTHER" id="PTHR43531:SF11">
    <property type="entry name" value="METHYL-ACCEPTING CHEMOTAXIS PROTEIN 3"/>
    <property type="match status" value="1"/>
</dbReference>
<protein>
    <submittedName>
        <fullName evidence="8">Methyl-accepting chemotaxis protein</fullName>
    </submittedName>
</protein>
<sequence length="501" mass="53113">MLCIQLLLVVQLVCAFGFFYGNALSSGAFYTLLALALILLASSLFFRLALIQAVAEPVERILTYGEGLIRGDARGRARFSDTRDESGRLIALLSRLHEARSDKSDDKTQIDALSKEVDGLKSSAAAKVAEIKTAVATIETAMSAVAKGNLDQAITGDILNGDFAKVAIGFNEACQNWRTVLINMARSSEFITTGAAEISMASDDLARRTEIQAENLGKAASSVRTISEGIKATADVCSESSIDTKKTLDQVKLATEVMDEANTAMSGIQKSSSAIGEIISVIDGITFQTNVLALNAGVEAARAGDAGRGFAVVAQEVRSLAEKSAKSANEIKRLISVSAEQVDKGVSLVHRTSQYLGSFSESISSIAHRIEDLTKTTREQALRLAEVTSSINDMDQVTQQNAAMVEEATAASHNLTTETRSLTQTLNGFGLGKKPEAAPPSRKPAAPLAKPVARQPQPARAATIAPHAVETRNPAPVRPAPKAPAKPALQVTSSDQGWEDF</sequence>
<evidence type="ECO:0000256" key="5">
    <source>
        <dbReference type="SAM" id="Phobius"/>
    </source>
</evidence>
<dbReference type="PRINTS" id="PR00260">
    <property type="entry name" value="CHEMTRNSDUCR"/>
</dbReference>
<feature type="compositionally biased region" description="Low complexity" evidence="4">
    <location>
        <begin position="453"/>
        <end position="462"/>
    </location>
</feature>
<evidence type="ECO:0000313" key="9">
    <source>
        <dbReference type="Proteomes" id="UP001516351"/>
    </source>
</evidence>
<keyword evidence="3" id="KW-0807">Transducer</keyword>
<comment type="similarity">
    <text evidence="2">Belongs to the methyl-accepting chemotaxis (MCP) protein family.</text>
</comment>
<gene>
    <name evidence="8" type="ORF">HW542_10650</name>
</gene>
<dbReference type="InterPro" id="IPR004089">
    <property type="entry name" value="MCPsignal_dom"/>
</dbReference>
<dbReference type="InterPro" id="IPR004090">
    <property type="entry name" value="Chemotax_Me-accpt_rcpt"/>
</dbReference>
<keyword evidence="5" id="KW-1133">Transmembrane helix</keyword>
<dbReference type="Proteomes" id="UP001516351">
    <property type="component" value="Unassembled WGS sequence"/>
</dbReference>